<gene>
    <name evidence="10" type="primary">ddl</name>
    <name evidence="15" type="ORF">H9841_02940</name>
</gene>
<keyword evidence="8 10" id="KW-0573">Peptidoglycan synthesis</keyword>
<evidence type="ECO:0000256" key="7">
    <source>
        <dbReference type="ARBA" id="ARBA00022960"/>
    </source>
</evidence>
<feature type="active site" evidence="11">
    <location>
        <position position="188"/>
    </location>
</feature>
<dbReference type="InterPro" id="IPR011761">
    <property type="entry name" value="ATP-grasp"/>
</dbReference>
<keyword evidence="5 13" id="KW-0547">Nucleotide-binding</keyword>
<evidence type="ECO:0000256" key="4">
    <source>
        <dbReference type="ARBA" id="ARBA00022598"/>
    </source>
</evidence>
<dbReference type="PANTHER" id="PTHR23132">
    <property type="entry name" value="D-ALANINE--D-ALANINE LIGASE"/>
    <property type="match status" value="1"/>
</dbReference>
<comment type="catalytic activity">
    <reaction evidence="10">
        <text>2 D-alanine + ATP = D-alanyl-D-alanine + ADP + phosphate + H(+)</text>
        <dbReference type="Rhea" id="RHEA:11224"/>
        <dbReference type="ChEBI" id="CHEBI:15378"/>
        <dbReference type="ChEBI" id="CHEBI:30616"/>
        <dbReference type="ChEBI" id="CHEBI:43474"/>
        <dbReference type="ChEBI" id="CHEBI:57416"/>
        <dbReference type="ChEBI" id="CHEBI:57822"/>
        <dbReference type="ChEBI" id="CHEBI:456216"/>
        <dbReference type="EC" id="6.3.2.4"/>
    </reaction>
</comment>
<evidence type="ECO:0000256" key="6">
    <source>
        <dbReference type="ARBA" id="ARBA00022840"/>
    </source>
</evidence>
<feature type="domain" description="ATP-grasp" evidence="14">
    <location>
        <begin position="145"/>
        <end position="341"/>
    </location>
</feature>
<comment type="function">
    <text evidence="10">Cell wall formation.</text>
</comment>
<protein>
    <recommendedName>
        <fullName evidence="10">D-alanine--D-alanine ligase</fullName>
        <ecNumber evidence="10">6.3.2.4</ecNumber>
    </recommendedName>
    <alternativeName>
        <fullName evidence="10">D-Ala-D-Ala ligase</fullName>
    </alternativeName>
    <alternativeName>
        <fullName evidence="10">D-alanylalanine synthetase</fullName>
    </alternativeName>
</protein>
<keyword evidence="12" id="KW-0460">Magnesium</keyword>
<dbReference type="PROSITE" id="PS50975">
    <property type="entry name" value="ATP_GRASP"/>
    <property type="match status" value="1"/>
</dbReference>
<keyword evidence="3 10" id="KW-0963">Cytoplasm</keyword>
<accession>A0A9D1Y7N2</accession>
<dbReference type="GO" id="GO:0071555">
    <property type="term" value="P:cell wall organization"/>
    <property type="evidence" value="ECO:0007669"/>
    <property type="project" value="UniProtKB-KW"/>
</dbReference>
<dbReference type="GO" id="GO:0005737">
    <property type="term" value="C:cytoplasm"/>
    <property type="evidence" value="ECO:0007669"/>
    <property type="project" value="UniProtKB-SubCell"/>
</dbReference>
<dbReference type="AlphaFoldDB" id="A0A9D1Y7N2"/>
<evidence type="ECO:0000259" key="14">
    <source>
        <dbReference type="PROSITE" id="PS50975"/>
    </source>
</evidence>
<comment type="cofactor">
    <cofactor evidence="12">
        <name>Mg(2+)</name>
        <dbReference type="ChEBI" id="CHEBI:18420"/>
    </cofactor>
    <cofactor evidence="12">
        <name>Mn(2+)</name>
        <dbReference type="ChEBI" id="CHEBI:29035"/>
    </cofactor>
    <text evidence="12">Binds 2 magnesium or manganese ions per subunit.</text>
</comment>
<keyword evidence="7 10" id="KW-0133">Cell shape</keyword>
<dbReference type="GO" id="GO:0009252">
    <property type="term" value="P:peptidoglycan biosynthetic process"/>
    <property type="evidence" value="ECO:0007669"/>
    <property type="project" value="UniProtKB-UniRule"/>
</dbReference>
<dbReference type="PIRSF" id="PIRSF039102">
    <property type="entry name" value="Ddl/VanB"/>
    <property type="match status" value="1"/>
</dbReference>
<dbReference type="GO" id="GO:0046872">
    <property type="term" value="F:metal ion binding"/>
    <property type="evidence" value="ECO:0007669"/>
    <property type="project" value="UniProtKB-KW"/>
</dbReference>
<feature type="binding site" evidence="12">
    <location>
        <position position="308"/>
    </location>
    <ligand>
        <name>Mg(2+)</name>
        <dbReference type="ChEBI" id="CHEBI:18420"/>
        <label>1</label>
    </ligand>
</feature>
<dbReference type="Gene3D" id="3.40.50.20">
    <property type="match status" value="1"/>
</dbReference>
<dbReference type="PROSITE" id="PS00844">
    <property type="entry name" value="DALA_DALA_LIGASE_2"/>
    <property type="match status" value="1"/>
</dbReference>
<evidence type="ECO:0000256" key="13">
    <source>
        <dbReference type="PROSITE-ProRule" id="PRU00409"/>
    </source>
</evidence>
<dbReference type="PROSITE" id="PS00843">
    <property type="entry name" value="DALA_DALA_LIGASE_1"/>
    <property type="match status" value="1"/>
</dbReference>
<evidence type="ECO:0000256" key="5">
    <source>
        <dbReference type="ARBA" id="ARBA00022741"/>
    </source>
</evidence>
<dbReference type="GO" id="GO:0008716">
    <property type="term" value="F:D-alanine-D-alanine ligase activity"/>
    <property type="evidence" value="ECO:0007669"/>
    <property type="project" value="UniProtKB-UniRule"/>
</dbReference>
<dbReference type="NCBIfam" id="NF002378">
    <property type="entry name" value="PRK01372.1"/>
    <property type="match status" value="1"/>
</dbReference>
<organism evidence="15 16">
    <name type="scientific">Candidatus Flavonifractor merdigallinarum</name>
    <dbReference type="NCBI Taxonomy" id="2838589"/>
    <lineage>
        <taxon>Bacteria</taxon>
        <taxon>Bacillati</taxon>
        <taxon>Bacillota</taxon>
        <taxon>Clostridia</taxon>
        <taxon>Eubacteriales</taxon>
        <taxon>Oscillospiraceae</taxon>
        <taxon>Flavonifractor</taxon>
    </lineage>
</organism>
<evidence type="ECO:0000256" key="3">
    <source>
        <dbReference type="ARBA" id="ARBA00022490"/>
    </source>
</evidence>
<name>A0A9D1Y7N2_9FIRM</name>
<dbReference type="SUPFAM" id="SSF52440">
    <property type="entry name" value="PreATP-grasp domain"/>
    <property type="match status" value="1"/>
</dbReference>
<keyword evidence="6 13" id="KW-0067">ATP-binding</keyword>
<evidence type="ECO:0000256" key="12">
    <source>
        <dbReference type="PIRSR" id="PIRSR039102-3"/>
    </source>
</evidence>
<feature type="binding site" evidence="12">
    <location>
        <position position="310"/>
    </location>
    <ligand>
        <name>Mg(2+)</name>
        <dbReference type="ChEBI" id="CHEBI:18420"/>
        <label>2</label>
    </ligand>
</feature>
<comment type="similarity">
    <text evidence="2 10">Belongs to the D-alanine--D-alanine ligase family.</text>
</comment>
<evidence type="ECO:0000256" key="8">
    <source>
        <dbReference type="ARBA" id="ARBA00022984"/>
    </source>
</evidence>
<dbReference type="NCBIfam" id="TIGR01205">
    <property type="entry name" value="D_ala_D_alaTIGR"/>
    <property type="match status" value="1"/>
</dbReference>
<evidence type="ECO:0000256" key="1">
    <source>
        <dbReference type="ARBA" id="ARBA00004496"/>
    </source>
</evidence>
<dbReference type="Pfam" id="PF01820">
    <property type="entry name" value="Dala_Dala_lig_N"/>
    <property type="match status" value="1"/>
</dbReference>
<keyword evidence="12" id="KW-0464">Manganese</keyword>
<dbReference type="Proteomes" id="UP000823868">
    <property type="component" value="Unassembled WGS sequence"/>
</dbReference>
<dbReference type="GO" id="GO:0008360">
    <property type="term" value="P:regulation of cell shape"/>
    <property type="evidence" value="ECO:0007669"/>
    <property type="project" value="UniProtKB-KW"/>
</dbReference>
<feature type="binding site" evidence="12">
    <location>
        <position position="308"/>
    </location>
    <ligand>
        <name>Mg(2+)</name>
        <dbReference type="ChEBI" id="CHEBI:18420"/>
        <label>2</label>
    </ligand>
</feature>
<comment type="caution">
    <text evidence="15">The sequence shown here is derived from an EMBL/GenBank/DDBJ whole genome shotgun (WGS) entry which is preliminary data.</text>
</comment>
<dbReference type="GO" id="GO:0005524">
    <property type="term" value="F:ATP binding"/>
    <property type="evidence" value="ECO:0007669"/>
    <property type="project" value="UniProtKB-UniRule"/>
</dbReference>
<dbReference type="Pfam" id="PF07478">
    <property type="entry name" value="Dala_Dala_lig_C"/>
    <property type="match status" value="1"/>
</dbReference>
<feature type="active site" evidence="11">
    <location>
        <position position="13"/>
    </location>
</feature>
<reference evidence="15" key="1">
    <citation type="journal article" date="2021" name="PeerJ">
        <title>Extensive microbial diversity within the chicken gut microbiome revealed by metagenomics and culture.</title>
        <authorList>
            <person name="Gilroy R."/>
            <person name="Ravi A."/>
            <person name="Getino M."/>
            <person name="Pursley I."/>
            <person name="Horton D.L."/>
            <person name="Alikhan N.F."/>
            <person name="Baker D."/>
            <person name="Gharbi K."/>
            <person name="Hall N."/>
            <person name="Watson M."/>
            <person name="Adriaenssens E.M."/>
            <person name="Foster-Nyarko E."/>
            <person name="Jarju S."/>
            <person name="Secka A."/>
            <person name="Antonio M."/>
            <person name="Oren A."/>
            <person name="Chaudhuri R.R."/>
            <person name="La Ragione R."/>
            <person name="Hildebrand F."/>
            <person name="Pallen M.J."/>
        </authorList>
    </citation>
    <scope>NUCLEOTIDE SEQUENCE</scope>
    <source>
        <strain evidence="15">ChiBcec16_6824</strain>
    </source>
</reference>
<proteinExistence type="inferred from homology"/>
<dbReference type="SUPFAM" id="SSF56059">
    <property type="entry name" value="Glutathione synthetase ATP-binding domain-like"/>
    <property type="match status" value="1"/>
</dbReference>
<feature type="active site" evidence="11">
    <location>
        <position position="319"/>
    </location>
</feature>
<evidence type="ECO:0000313" key="16">
    <source>
        <dbReference type="Proteomes" id="UP000823868"/>
    </source>
</evidence>
<dbReference type="InterPro" id="IPR005905">
    <property type="entry name" value="D_ala_D_ala"/>
</dbReference>
<dbReference type="InterPro" id="IPR016185">
    <property type="entry name" value="PreATP-grasp_dom_sf"/>
</dbReference>
<sequence>MKIVVLAGGLSTERNVSFSTGAMVCEALNRLGHEAVVVDLFLGLEDYPHPVEELFRLPPPLPDPNSKEREPDLDAVKASRRDQSASLFGPGVLEACQMADVVFLALHGANGEDGRIQAAFDLLGILYTGSGYLGSAIAMDKCFTKAVLAGTGVLTPKWQTVRLTPEDMAALEAEEPTPCVVKVPNGGSSVGVYLCHTGAELHQALTACAAVTGQVLVEQMVEGRDFSCGVLDGESLPPIEIIPNEGFYDYENKYRPGASREICPADIDGAADAKMRAAALKVHELLGLVAYSRSDFILDREGQVWFLEVNTLPGMTATSLLPQEAAVVGVDYDTLCQRIVDASLAARTQGN</sequence>
<evidence type="ECO:0000313" key="15">
    <source>
        <dbReference type="EMBL" id="HIY20842.1"/>
    </source>
</evidence>
<evidence type="ECO:0000256" key="11">
    <source>
        <dbReference type="PIRSR" id="PIRSR039102-1"/>
    </source>
</evidence>
<keyword evidence="9 10" id="KW-0961">Cell wall biogenesis/degradation</keyword>
<dbReference type="HAMAP" id="MF_00047">
    <property type="entry name" value="Dala_Dala_lig"/>
    <property type="match status" value="1"/>
</dbReference>
<dbReference type="PANTHER" id="PTHR23132:SF23">
    <property type="entry name" value="D-ALANINE--D-ALANINE LIGASE B"/>
    <property type="match status" value="1"/>
</dbReference>
<dbReference type="EC" id="6.3.2.4" evidence="10"/>
<dbReference type="InterPro" id="IPR011095">
    <property type="entry name" value="Dala_Dala_lig_C"/>
</dbReference>
<evidence type="ECO:0000256" key="2">
    <source>
        <dbReference type="ARBA" id="ARBA00010871"/>
    </source>
</evidence>
<evidence type="ECO:0000256" key="10">
    <source>
        <dbReference type="HAMAP-Rule" id="MF_00047"/>
    </source>
</evidence>
<feature type="binding site" evidence="12">
    <location>
        <position position="295"/>
    </location>
    <ligand>
        <name>Mg(2+)</name>
        <dbReference type="ChEBI" id="CHEBI:18420"/>
        <label>1</label>
    </ligand>
</feature>
<dbReference type="InterPro" id="IPR013815">
    <property type="entry name" value="ATP_grasp_subdomain_1"/>
</dbReference>
<comment type="subcellular location">
    <subcellularLocation>
        <location evidence="1 10">Cytoplasm</location>
    </subcellularLocation>
</comment>
<dbReference type="Gene3D" id="3.30.470.20">
    <property type="entry name" value="ATP-grasp fold, B domain"/>
    <property type="match status" value="1"/>
</dbReference>
<evidence type="ECO:0000256" key="9">
    <source>
        <dbReference type="ARBA" id="ARBA00023316"/>
    </source>
</evidence>
<dbReference type="InterPro" id="IPR000291">
    <property type="entry name" value="D-Ala_lig_Van_CS"/>
</dbReference>
<comment type="pathway">
    <text evidence="10">Cell wall biogenesis; peptidoglycan biosynthesis.</text>
</comment>
<dbReference type="InterPro" id="IPR011127">
    <property type="entry name" value="Dala_Dala_lig_N"/>
</dbReference>
<keyword evidence="4 10" id="KW-0436">Ligase</keyword>
<dbReference type="Gene3D" id="3.30.1490.20">
    <property type="entry name" value="ATP-grasp fold, A domain"/>
    <property type="match status" value="1"/>
</dbReference>
<keyword evidence="12" id="KW-0479">Metal-binding</keyword>
<dbReference type="EMBL" id="DXDX01000057">
    <property type="protein sequence ID" value="HIY20842.1"/>
    <property type="molecule type" value="Genomic_DNA"/>
</dbReference>
<reference evidence="15" key="2">
    <citation type="submission" date="2021-04" db="EMBL/GenBank/DDBJ databases">
        <authorList>
            <person name="Gilroy R."/>
        </authorList>
    </citation>
    <scope>NUCLEOTIDE SEQUENCE</scope>
    <source>
        <strain evidence="15">ChiBcec16_6824</strain>
    </source>
</reference>